<accession>A0A894KDX6</accession>
<protein>
    <submittedName>
        <fullName evidence="2">Uncharacterized protein</fullName>
    </submittedName>
</protein>
<name>A0A894KDX6_9LUTE</name>
<organism evidence="2">
    <name type="scientific">Marma virus</name>
    <dbReference type="NCBI Taxonomy" id="2651926"/>
    <lineage>
        <taxon>Viruses</taxon>
        <taxon>Riboviria</taxon>
        <taxon>Orthornavirae</taxon>
        <taxon>Kitrinoviricota</taxon>
        <taxon>Tolucaviricetes</taxon>
        <taxon>Tolivirales</taxon>
    </lineage>
</organism>
<evidence type="ECO:0000313" key="2">
    <source>
        <dbReference type="EMBL" id="QRW42219.1"/>
    </source>
</evidence>
<evidence type="ECO:0000256" key="1">
    <source>
        <dbReference type="SAM" id="MobiDB-lite"/>
    </source>
</evidence>
<dbReference type="EMBL" id="MW434825">
    <property type="protein sequence ID" value="QRW42219.1"/>
    <property type="molecule type" value="Genomic_RNA"/>
</dbReference>
<proteinExistence type="predicted"/>
<sequence length="233" mass="26773">MSPYPYDTGVFWPLQTTILNRDLIEYSGTDNLTINGKDFDYVDAYALAGDHQEDGHETTLDFYSRPPKSDIDPFGVFDFTVVLRSPYFPRLAMYECTLIMVSDRRIFDPKRLGTIDVAFEQSQSIKVVGEALNIYKCDLQRIDNWFMIKFCQILEIFDPKVSVKVRVRMNRLGSKSESIPYLTKLDVTPILSWYSSITKFLKIDQVDEGSSLSAQSETYEKRPIEPPPIESSS</sequence>
<feature type="region of interest" description="Disordered" evidence="1">
    <location>
        <begin position="209"/>
        <end position="233"/>
    </location>
</feature>
<reference evidence="2" key="1">
    <citation type="journal article" date="2020" name="bioRxiv">
        <title>Single mosquito metatranscriptomics identifies vectors, emerging pathogens and reservoirs in one assay.</title>
        <authorList>
            <person name="Batson J."/>
            <person name="Dudas G."/>
            <person name="Haas-Stapleton E."/>
            <person name="Kistler A.L."/>
            <person name="Li L.M."/>
            <person name="Logan P."/>
            <person name="Ratnasiri K."/>
            <person name="Retallack H."/>
        </authorList>
    </citation>
    <scope>NUCLEOTIDE SEQUENCE</scope>
    <source>
        <strain evidence="2">CMS001_051_ALCO</strain>
    </source>
</reference>